<reference evidence="1" key="1">
    <citation type="journal article" date="2020" name="Microb. Genom.">
        <title>Genetic diversity of clinical and environmental Mucorales isolates obtained from an investigation of mucormycosis cases among solid organ transplant recipients.</title>
        <authorList>
            <person name="Nguyen M.H."/>
            <person name="Kaul D."/>
            <person name="Muto C."/>
            <person name="Cheng S.J."/>
            <person name="Richter R.A."/>
            <person name="Bruno V.M."/>
            <person name="Liu G."/>
            <person name="Beyhan S."/>
            <person name="Sundermann A.J."/>
            <person name="Mounaud S."/>
            <person name="Pasculle A.W."/>
            <person name="Nierman W.C."/>
            <person name="Driscoll E."/>
            <person name="Cumbie R."/>
            <person name="Clancy C.J."/>
            <person name="Dupont C.L."/>
        </authorList>
    </citation>
    <scope>NUCLEOTIDE SEQUENCE</scope>
    <source>
        <strain evidence="1">GL16</strain>
    </source>
</reference>
<organism evidence="1 2">
    <name type="scientific">Rhizopus oryzae</name>
    <name type="common">Mucormycosis agent</name>
    <name type="synonym">Rhizopus arrhizus var. delemar</name>
    <dbReference type="NCBI Taxonomy" id="64495"/>
    <lineage>
        <taxon>Eukaryota</taxon>
        <taxon>Fungi</taxon>
        <taxon>Fungi incertae sedis</taxon>
        <taxon>Mucoromycota</taxon>
        <taxon>Mucoromycotina</taxon>
        <taxon>Mucoromycetes</taxon>
        <taxon>Mucorales</taxon>
        <taxon>Mucorineae</taxon>
        <taxon>Rhizopodaceae</taxon>
        <taxon>Rhizopus</taxon>
    </lineage>
</organism>
<evidence type="ECO:0000313" key="2">
    <source>
        <dbReference type="Proteomes" id="UP000717996"/>
    </source>
</evidence>
<evidence type="ECO:0000313" key="1">
    <source>
        <dbReference type="EMBL" id="KAG1523227.1"/>
    </source>
</evidence>
<protein>
    <submittedName>
        <fullName evidence="1">Uncharacterized protein</fullName>
    </submittedName>
</protein>
<gene>
    <name evidence="1" type="ORF">G6F51_014537</name>
</gene>
<proteinExistence type="predicted"/>
<dbReference type="EMBL" id="JAANIT010011651">
    <property type="protein sequence ID" value="KAG1523227.1"/>
    <property type="molecule type" value="Genomic_DNA"/>
</dbReference>
<sequence>MWGCGGEPSRTWATWPMGTTAPLTVRIGRSFSASISLGLLLSNTVNSLLPSLAVPTGVIWFCAASALPTSCADRPLAAIAWGSRARVIWRCLPP</sequence>
<accession>A0A9P7BY11</accession>
<comment type="caution">
    <text evidence="1">The sequence shown here is derived from an EMBL/GenBank/DDBJ whole genome shotgun (WGS) entry which is preliminary data.</text>
</comment>
<dbReference type="Proteomes" id="UP000717996">
    <property type="component" value="Unassembled WGS sequence"/>
</dbReference>
<dbReference type="AlphaFoldDB" id="A0A9P7BY11"/>
<name>A0A9P7BY11_RHIOR</name>